<dbReference type="RefSeq" id="XP_037166488.1">
    <property type="nucleotide sequence ID" value="XM_037306550.1"/>
</dbReference>
<gene>
    <name evidence="2" type="ORF">HO173_004628</name>
</gene>
<feature type="chain" id="PRO_5034427942" evidence="1">
    <location>
        <begin position="24"/>
        <end position="209"/>
    </location>
</feature>
<name>A0A8H6FYB7_9LECA</name>
<evidence type="ECO:0000313" key="2">
    <source>
        <dbReference type="EMBL" id="KAF6237160.1"/>
    </source>
</evidence>
<evidence type="ECO:0000256" key="1">
    <source>
        <dbReference type="SAM" id="SignalP"/>
    </source>
</evidence>
<dbReference type="EMBL" id="JACCJC010000015">
    <property type="protein sequence ID" value="KAF6237160.1"/>
    <property type="molecule type" value="Genomic_DNA"/>
</dbReference>
<comment type="caution">
    <text evidence="2">The sequence shown here is derived from an EMBL/GenBank/DDBJ whole genome shotgun (WGS) entry which is preliminary data.</text>
</comment>
<dbReference type="GeneID" id="59286292"/>
<protein>
    <submittedName>
        <fullName evidence="2">Uncharacterized protein</fullName>
    </submittedName>
</protein>
<keyword evidence="3" id="KW-1185">Reference proteome</keyword>
<dbReference type="Proteomes" id="UP000578531">
    <property type="component" value="Unassembled WGS sequence"/>
</dbReference>
<proteinExistence type="predicted"/>
<sequence length="209" mass="22627">MYTILSTLLTIHTILALSAGALATAALNERRSGGSGTLGHDADLTISVWDDIDCTPTFEPNSEFHLSWGVMQPTNGSTNTFKLSRVLRDTEQLDWSAATADPPGANRARSERIVPGCEHFLRTMRTAPGGIESLQENTCYQLDLGANTLNAIATKYDAVDTTAYPDIKITLWDVPNCGLKKPGDQVDPLHSGELFDTLPIAVNYVTSMT</sequence>
<organism evidence="2 3">
    <name type="scientific">Letharia columbiana</name>
    <dbReference type="NCBI Taxonomy" id="112416"/>
    <lineage>
        <taxon>Eukaryota</taxon>
        <taxon>Fungi</taxon>
        <taxon>Dikarya</taxon>
        <taxon>Ascomycota</taxon>
        <taxon>Pezizomycotina</taxon>
        <taxon>Lecanoromycetes</taxon>
        <taxon>OSLEUM clade</taxon>
        <taxon>Lecanoromycetidae</taxon>
        <taxon>Lecanorales</taxon>
        <taxon>Lecanorineae</taxon>
        <taxon>Parmeliaceae</taxon>
        <taxon>Letharia</taxon>
    </lineage>
</organism>
<feature type="signal peptide" evidence="1">
    <location>
        <begin position="1"/>
        <end position="23"/>
    </location>
</feature>
<reference evidence="2 3" key="1">
    <citation type="journal article" date="2020" name="Genomics">
        <title>Complete, high-quality genomes from long-read metagenomic sequencing of two wolf lichen thalli reveals enigmatic genome architecture.</title>
        <authorList>
            <person name="McKenzie S.K."/>
            <person name="Walston R.F."/>
            <person name="Allen J.L."/>
        </authorList>
    </citation>
    <scope>NUCLEOTIDE SEQUENCE [LARGE SCALE GENOMIC DNA]</scope>
    <source>
        <strain evidence="2">WasteWater2</strain>
    </source>
</reference>
<keyword evidence="1" id="KW-0732">Signal</keyword>
<dbReference type="AlphaFoldDB" id="A0A8H6FYB7"/>
<accession>A0A8H6FYB7</accession>
<evidence type="ECO:0000313" key="3">
    <source>
        <dbReference type="Proteomes" id="UP000578531"/>
    </source>
</evidence>
<dbReference type="OrthoDB" id="10606760at2759"/>